<name>A0ABC9ARN0_9POAL</name>
<proteinExistence type="inferred from homology"/>
<dbReference type="PANTHER" id="PTHR47955:SF21">
    <property type="entry name" value="OS06G0642300 PROTEIN"/>
    <property type="match status" value="1"/>
</dbReference>
<dbReference type="PRINTS" id="PR00463">
    <property type="entry name" value="EP450I"/>
</dbReference>
<evidence type="ECO:0000256" key="3">
    <source>
        <dbReference type="ARBA" id="ARBA00023004"/>
    </source>
</evidence>
<evidence type="ECO:0000313" key="6">
    <source>
        <dbReference type="EMBL" id="CAL4984866.1"/>
    </source>
</evidence>
<comment type="similarity">
    <text evidence="1 5">Belongs to the cytochrome P450 family.</text>
</comment>
<evidence type="ECO:0000256" key="4">
    <source>
        <dbReference type="PIRSR" id="PIRSR602401-1"/>
    </source>
</evidence>
<accession>A0ABC9ARN0</accession>
<dbReference type="AlphaFoldDB" id="A0ABC9ARN0"/>
<keyword evidence="7" id="KW-1185">Reference proteome</keyword>
<dbReference type="Proteomes" id="UP001497457">
    <property type="component" value="Chromosome 22rd"/>
</dbReference>
<dbReference type="InterPro" id="IPR036396">
    <property type="entry name" value="Cyt_P450_sf"/>
</dbReference>
<protein>
    <recommendedName>
        <fullName evidence="8">Cytochrome P450</fullName>
    </recommendedName>
</protein>
<dbReference type="SUPFAM" id="SSF48264">
    <property type="entry name" value="Cytochrome P450"/>
    <property type="match status" value="1"/>
</dbReference>
<dbReference type="GO" id="GO:0046872">
    <property type="term" value="F:metal ion binding"/>
    <property type="evidence" value="ECO:0007669"/>
    <property type="project" value="UniProtKB-KW"/>
</dbReference>
<dbReference type="InterPro" id="IPR001128">
    <property type="entry name" value="Cyt_P450"/>
</dbReference>
<evidence type="ECO:0000256" key="5">
    <source>
        <dbReference type="RuleBase" id="RU000461"/>
    </source>
</evidence>
<reference evidence="7" key="1">
    <citation type="submission" date="2024-06" db="EMBL/GenBank/DDBJ databases">
        <authorList>
            <person name="Ryan C."/>
        </authorList>
    </citation>
    <scope>NUCLEOTIDE SEQUENCE [LARGE SCALE GENOMIC DNA]</scope>
</reference>
<gene>
    <name evidence="6" type="ORF">URODEC1_LOCUS57685</name>
</gene>
<keyword evidence="4 5" id="KW-0349">Heme</keyword>
<dbReference type="PANTHER" id="PTHR47955">
    <property type="entry name" value="CYTOCHROME P450 FAMILY 71 PROTEIN"/>
    <property type="match status" value="1"/>
</dbReference>
<reference evidence="6 7" key="2">
    <citation type="submission" date="2024-10" db="EMBL/GenBank/DDBJ databases">
        <authorList>
            <person name="Ryan C."/>
        </authorList>
    </citation>
    <scope>NUCLEOTIDE SEQUENCE [LARGE SCALE GENOMIC DNA]</scope>
</reference>
<evidence type="ECO:0000256" key="1">
    <source>
        <dbReference type="ARBA" id="ARBA00010617"/>
    </source>
</evidence>
<comment type="cofactor">
    <cofactor evidence="4">
        <name>heme</name>
        <dbReference type="ChEBI" id="CHEBI:30413"/>
    </cofactor>
</comment>
<dbReference type="EMBL" id="OZ075132">
    <property type="protein sequence ID" value="CAL4984866.1"/>
    <property type="molecule type" value="Genomic_DNA"/>
</dbReference>
<dbReference type="InterPro" id="IPR017972">
    <property type="entry name" value="Cyt_P450_CS"/>
</dbReference>
<feature type="binding site" description="axial binding residue" evidence="4">
    <location>
        <position position="443"/>
    </location>
    <ligand>
        <name>heme</name>
        <dbReference type="ChEBI" id="CHEBI:30413"/>
    </ligand>
    <ligandPart>
        <name>Fe</name>
        <dbReference type="ChEBI" id="CHEBI:18248"/>
    </ligandPart>
</feature>
<sequence>MDSQSLCFCLLALLPILYFMRPYLGFLGIGSSNLGLQLPPGPRQLPILGSLHHFFSSELPHHIVRELSRRHGPLMFLKFGKIPVVVASSREAAMEVMKTHDAVFATRPQTVVAKVITKQAQALAITPYGDHWRQLRKIYVHDLLSTQRVRSFKAIREEEVARLIRAVSSESAPLVNLSELLAAHVADTTVHAILGYRLRDRESFLRIINGAIELAAGFTLADLFPASWLTDSLSWTARRVDVYQEGMFSFLDSIVRDHVARRLDEEDFREGLLDILLGIHREGSTRFPLTMNTIKAVIFDLFAAGSETAAVTLQWAMAELMQNTTVMSKAQAEVREAFGSEMKVAEEGISNLTYLQWVIKETLRLHPPGPLLIPRECLQNCKVMNYDVPKGTMLIVNAWAISRDPRYWDEPETFKPERFEHDTREYKGNNFEFTPFGAGRRICPGMSFAIADVELALANLLFYFDWSLPQGVSPGQMDMTESAGITARRKKDLWLRATEHVQLPHI</sequence>
<evidence type="ECO:0000256" key="2">
    <source>
        <dbReference type="ARBA" id="ARBA00022723"/>
    </source>
</evidence>
<keyword evidence="3 4" id="KW-0408">Iron</keyword>
<dbReference type="Pfam" id="PF00067">
    <property type="entry name" value="p450"/>
    <property type="match status" value="1"/>
</dbReference>
<evidence type="ECO:0008006" key="8">
    <source>
        <dbReference type="Google" id="ProtNLM"/>
    </source>
</evidence>
<dbReference type="InterPro" id="IPR002401">
    <property type="entry name" value="Cyt_P450_E_grp-I"/>
</dbReference>
<keyword evidence="2 4" id="KW-0479">Metal-binding</keyword>
<dbReference type="PRINTS" id="PR00385">
    <property type="entry name" value="P450"/>
</dbReference>
<dbReference type="GO" id="GO:0004497">
    <property type="term" value="F:monooxygenase activity"/>
    <property type="evidence" value="ECO:0007669"/>
    <property type="project" value="UniProtKB-KW"/>
</dbReference>
<organism evidence="6 7">
    <name type="scientific">Urochloa decumbens</name>
    <dbReference type="NCBI Taxonomy" id="240449"/>
    <lineage>
        <taxon>Eukaryota</taxon>
        <taxon>Viridiplantae</taxon>
        <taxon>Streptophyta</taxon>
        <taxon>Embryophyta</taxon>
        <taxon>Tracheophyta</taxon>
        <taxon>Spermatophyta</taxon>
        <taxon>Magnoliopsida</taxon>
        <taxon>Liliopsida</taxon>
        <taxon>Poales</taxon>
        <taxon>Poaceae</taxon>
        <taxon>PACMAD clade</taxon>
        <taxon>Panicoideae</taxon>
        <taxon>Panicodae</taxon>
        <taxon>Paniceae</taxon>
        <taxon>Melinidinae</taxon>
        <taxon>Urochloa</taxon>
    </lineage>
</organism>
<dbReference type="Gene3D" id="1.10.630.10">
    <property type="entry name" value="Cytochrome P450"/>
    <property type="match status" value="1"/>
</dbReference>
<keyword evidence="5" id="KW-0560">Oxidoreductase</keyword>
<dbReference type="PROSITE" id="PS00086">
    <property type="entry name" value="CYTOCHROME_P450"/>
    <property type="match status" value="1"/>
</dbReference>
<dbReference type="CDD" id="cd11072">
    <property type="entry name" value="CYP71-like"/>
    <property type="match status" value="1"/>
</dbReference>
<dbReference type="FunFam" id="1.10.630.10:FF:000064">
    <property type="entry name" value="Cytochrome P450 monooxygenase"/>
    <property type="match status" value="1"/>
</dbReference>
<evidence type="ECO:0000313" key="7">
    <source>
        <dbReference type="Proteomes" id="UP001497457"/>
    </source>
</evidence>
<keyword evidence="5" id="KW-0503">Monooxygenase</keyword>